<dbReference type="AlphaFoldDB" id="D7C9L3"/>
<dbReference type="Proteomes" id="UP000000377">
    <property type="component" value="Chromosome"/>
</dbReference>
<gene>
    <name evidence="1" type="ordered locus">SBI_09607</name>
</gene>
<reference evidence="1 2" key="1">
    <citation type="journal article" date="2010" name="J. Bacteriol.">
        <title>Genome sequence of the milbemycin-producing bacterium Streptomyces bingchenggensis.</title>
        <authorList>
            <person name="Wang X.J."/>
            <person name="Yan Y.J."/>
            <person name="Zhang B."/>
            <person name="An J."/>
            <person name="Wang J.J."/>
            <person name="Tian J."/>
            <person name="Jiang L."/>
            <person name="Chen Y.H."/>
            <person name="Huang S.X."/>
            <person name="Yin M."/>
            <person name="Zhang J."/>
            <person name="Gao A.L."/>
            <person name="Liu C.X."/>
            <person name="Zhu Z.X."/>
            <person name="Xiang W.S."/>
        </authorList>
    </citation>
    <scope>NUCLEOTIDE SEQUENCE [LARGE SCALE GENOMIC DNA]</scope>
    <source>
        <strain evidence="1 2">BCW-1</strain>
    </source>
</reference>
<protein>
    <submittedName>
        <fullName evidence="1">Transposase</fullName>
    </submittedName>
</protein>
<dbReference type="NCBIfam" id="NF033519">
    <property type="entry name" value="transpos_ISAzo13"/>
    <property type="match status" value="1"/>
</dbReference>
<dbReference type="KEGG" id="sbh:SBI_09607"/>
<dbReference type="InterPro" id="IPR011518">
    <property type="entry name" value="Transposase_36"/>
</dbReference>
<evidence type="ECO:0000313" key="1">
    <source>
        <dbReference type="EMBL" id="ADI12725.1"/>
    </source>
</evidence>
<dbReference type="EMBL" id="CP002047">
    <property type="protein sequence ID" value="ADI12725.1"/>
    <property type="molecule type" value="Genomic_DNA"/>
</dbReference>
<proteinExistence type="predicted"/>
<sequence>MHIHDFADPKLGKAIPYGVYDLAANTGWVNVGTDHDTAAFAVESIRRWWHGQGTTAYPQATRLLITADAGGSNGYRTRAWKLELARLAAETGLTTTVCHLPPGTSKWNKIEHRLFSHITMNWRGHPLTSHEVIVESIAATTTRTGLRVRAQLDTNTYPTGVAISDAEMAALPLTRHAFHGDWNYALVRHEAPLDTG</sequence>
<dbReference type="PATRIC" id="fig|749414.3.peg.9892"/>
<accession>D7C9L3</accession>
<evidence type="ECO:0000313" key="2">
    <source>
        <dbReference type="Proteomes" id="UP000000377"/>
    </source>
</evidence>
<organism evidence="1 2">
    <name type="scientific">Streptomyces bingchenggensis (strain BCW-1)</name>
    <dbReference type="NCBI Taxonomy" id="749414"/>
    <lineage>
        <taxon>Bacteria</taxon>
        <taxon>Bacillati</taxon>
        <taxon>Actinomycetota</taxon>
        <taxon>Actinomycetes</taxon>
        <taxon>Kitasatosporales</taxon>
        <taxon>Streptomycetaceae</taxon>
        <taxon>Streptomyces</taxon>
    </lineage>
</organism>
<keyword evidence="2" id="KW-1185">Reference proteome</keyword>
<dbReference type="eggNOG" id="COG3415">
    <property type="taxonomic scope" value="Bacteria"/>
</dbReference>
<dbReference type="HOGENOM" id="CLU_024793_0_1_11"/>
<dbReference type="STRING" id="749414.SBI_09607"/>
<dbReference type="Pfam" id="PF07592">
    <property type="entry name" value="DDE_Tnp_ISAZ013"/>
    <property type="match status" value="1"/>
</dbReference>
<name>D7C9L3_STRBB</name>